<feature type="domain" description="HTH hxlR-type" evidence="4">
    <location>
        <begin position="28"/>
        <end position="126"/>
    </location>
</feature>
<evidence type="ECO:0000259" key="4">
    <source>
        <dbReference type="PROSITE" id="PS51118"/>
    </source>
</evidence>
<evidence type="ECO:0000256" key="1">
    <source>
        <dbReference type="ARBA" id="ARBA00023015"/>
    </source>
</evidence>
<dbReference type="EMBL" id="JAKZEU010000007">
    <property type="protein sequence ID" value="MCQ0971991.1"/>
    <property type="molecule type" value="Genomic_DNA"/>
</dbReference>
<comment type="caution">
    <text evidence="5">The sequence shown here is derived from an EMBL/GenBank/DDBJ whole genome shotgun (WGS) entry which is preliminary data.</text>
</comment>
<dbReference type="Pfam" id="PF01638">
    <property type="entry name" value="HxlR"/>
    <property type="match status" value="1"/>
</dbReference>
<evidence type="ECO:0000313" key="5">
    <source>
        <dbReference type="EMBL" id="MCQ0971991.1"/>
    </source>
</evidence>
<dbReference type="Gene3D" id="1.10.10.10">
    <property type="entry name" value="Winged helix-like DNA-binding domain superfamily/Winged helix DNA-binding domain"/>
    <property type="match status" value="1"/>
</dbReference>
<evidence type="ECO:0000313" key="6">
    <source>
        <dbReference type="Proteomes" id="UP001203945"/>
    </source>
</evidence>
<dbReference type="PANTHER" id="PTHR33204:SF29">
    <property type="entry name" value="TRANSCRIPTIONAL REGULATOR"/>
    <property type="match status" value="1"/>
</dbReference>
<dbReference type="InterPro" id="IPR002577">
    <property type="entry name" value="HTH_HxlR"/>
</dbReference>
<protein>
    <submittedName>
        <fullName evidence="5">Helix-turn-helix transcriptional regulator</fullName>
    </submittedName>
</protein>
<keyword evidence="2" id="KW-0238">DNA-binding</keyword>
<keyword evidence="6" id="KW-1185">Reference proteome</keyword>
<proteinExistence type="predicted"/>
<dbReference type="SUPFAM" id="SSF46785">
    <property type="entry name" value="Winged helix' DNA-binding domain"/>
    <property type="match status" value="1"/>
</dbReference>
<dbReference type="PANTHER" id="PTHR33204">
    <property type="entry name" value="TRANSCRIPTIONAL REGULATOR, MARR FAMILY"/>
    <property type="match status" value="1"/>
</dbReference>
<keyword evidence="1" id="KW-0805">Transcription regulation</keyword>
<dbReference type="PROSITE" id="PS51118">
    <property type="entry name" value="HTH_HXLR"/>
    <property type="match status" value="1"/>
</dbReference>
<dbReference type="InterPro" id="IPR036390">
    <property type="entry name" value="WH_DNA-bd_sf"/>
</dbReference>
<accession>A0ABT1MWV4</accession>
<keyword evidence="3" id="KW-0804">Transcription</keyword>
<dbReference type="RefSeq" id="WP_255330998.1">
    <property type="nucleotide sequence ID" value="NZ_JAKZEU010000007.1"/>
</dbReference>
<reference evidence="5 6" key="1">
    <citation type="submission" date="2022-03" db="EMBL/GenBank/DDBJ databases">
        <authorList>
            <person name="He Y."/>
        </authorList>
    </citation>
    <scope>NUCLEOTIDE SEQUENCE [LARGE SCALE GENOMIC DNA]</scope>
    <source>
        <strain evidence="5 6">TK19116</strain>
    </source>
</reference>
<sequence>MTINIPFFQYALKGKCKSGSVMTSPFTCGLDAALFVMGGKWKPLIVYHLMQGTLRYAQLRRAVGKVSDKVLAQQLKELIADGVVARHDFGEIPPRVEYSLTPFGKSLAQALGHLCEWGEHHTDVLAAIVERRARAG</sequence>
<evidence type="ECO:0000256" key="2">
    <source>
        <dbReference type="ARBA" id="ARBA00023125"/>
    </source>
</evidence>
<name>A0ABT1MWV4_9RHOB</name>
<evidence type="ECO:0000256" key="3">
    <source>
        <dbReference type="ARBA" id="ARBA00023163"/>
    </source>
</evidence>
<organism evidence="5 6">
    <name type="scientific">Paracoccus albicereus</name>
    <dbReference type="NCBI Taxonomy" id="2922394"/>
    <lineage>
        <taxon>Bacteria</taxon>
        <taxon>Pseudomonadati</taxon>
        <taxon>Pseudomonadota</taxon>
        <taxon>Alphaproteobacteria</taxon>
        <taxon>Rhodobacterales</taxon>
        <taxon>Paracoccaceae</taxon>
        <taxon>Paracoccus</taxon>
    </lineage>
</organism>
<dbReference type="Proteomes" id="UP001203945">
    <property type="component" value="Unassembled WGS sequence"/>
</dbReference>
<gene>
    <name evidence="5" type="ORF">MLD63_16330</name>
</gene>
<dbReference type="InterPro" id="IPR036388">
    <property type="entry name" value="WH-like_DNA-bd_sf"/>
</dbReference>